<evidence type="ECO:0000313" key="1">
    <source>
        <dbReference type="EMBL" id="MBX25135.1"/>
    </source>
</evidence>
<dbReference type="AlphaFoldDB" id="A0A2P2M4I1"/>
<protein>
    <submittedName>
        <fullName evidence="1">Uncharacterized protein</fullName>
    </submittedName>
</protein>
<dbReference type="EMBL" id="GGEC01044651">
    <property type="protein sequence ID" value="MBX25135.1"/>
    <property type="molecule type" value="Transcribed_RNA"/>
</dbReference>
<name>A0A2P2M4I1_RHIMU</name>
<accession>A0A2P2M4I1</accession>
<proteinExistence type="predicted"/>
<sequence>MECNTSRLPGARLFPHSQVVIHLSFSFQFSTPAQTASHSEAQTKYRRILCRRPLLATATFSRYSHFSLSSSSPVPLLFHVHANSVAVNDNGDQDSDLP</sequence>
<organism evidence="1">
    <name type="scientific">Rhizophora mucronata</name>
    <name type="common">Asiatic mangrove</name>
    <dbReference type="NCBI Taxonomy" id="61149"/>
    <lineage>
        <taxon>Eukaryota</taxon>
        <taxon>Viridiplantae</taxon>
        <taxon>Streptophyta</taxon>
        <taxon>Embryophyta</taxon>
        <taxon>Tracheophyta</taxon>
        <taxon>Spermatophyta</taxon>
        <taxon>Magnoliopsida</taxon>
        <taxon>eudicotyledons</taxon>
        <taxon>Gunneridae</taxon>
        <taxon>Pentapetalae</taxon>
        <taxon>rosids</taxon>
        <taxon>fabids</taxon>
        <taxon>Malpighiales</taxon>
        <taxon>Rhizophoraceae</taxon>
        <taxon>Rhizophora</taxon>
    </lineage>
</organism>
<reference evidence="1" key="1">
    <citation type="submission" date="2018-02" db="EMBL/GenBank/DDBJ databases">
        <title>Rhizophora mucronata_Transcriptome.</title>
        <authorList>
            <person name="Meera S.P."/>
            <person name="Sreeshan A."/>
            <person name="Augustine A."/>
        </authorList>
    </citation>
    <scope>NUCLEOTIDE SEQUENCE</scope>
    <source>
        <tissue evidence="1">Leaf</tissue>
    </source>
</reference>